<accession>A0A1D6P5E4</accession>
<organism evidence="1">
    <name type="scientific">Zea mays</name>
    <name type="common">Maize</name>
    <dbReference type="NCBI Taxonomy" id="4577"/>
    <lineage>
        <taxon>Eukaryota</taxon>
        <taxon>Viridiplantae</taxon>
        <taxon>Streptophyta</taxon>
        <taxon>Embryophyta</taxon>
        <taxon>Tracheophyta</taxon>
        <taxon>Spermatophyta</taxon>
        <taxon>Magnoliopsida</taxon>
        <taxon>Liliopsida</taxon>
        <taxon>Poales</taxon>
        <taxon>Poaceae</taxon>
        <taxon>PACMAD clade</taxon>
        <taxon>Panicoideae</taxon>
        <taxon>Andropogonodae</taxon>
        <taxon>Andropogoneae</taxon>
        <taxon>Tripsacinae</taxon>
        <taxon>Zea</taxon>
    </lineage>
</organism>
<dbReference type="AlphaFoldDB" id="A0A1D6P5E4"/>
<feature type="non-terminal residue" evidence="1">
    <location>
        <position position="1"/>
    </location>
</feature>
<name>A0A1D6P5E4_MAIZE</name>
<sequence>NSGPVPLRSKISLYLHLDLTGVRRWYHDGGVAGPADRGGCGSCRVHRPRGVRIRLILAQVLREVHRLRPRRRHLLQVILPVRSTSSLTLTCASCLVPCGDLDSKRDSGHDCCDVAPI</sequence>
<evidence type="ECO:0000313" key="1">
    <source>
        <dbReference type="EMBL" id="AQL05168.1"/>
    </source>
</evidence>
<reference evidence="1" key="1">
    <citation type="submission" date="2015-12" db="EMBL/GenBank/DDBJ databases">
        <title>Update maize B73 reference genome by single molecule sequencing technologies.</title>
        <authorList>
            <consortium name="Maize Genome Sequencing Project"/>
            <person name="Ware D."/>
        </authorList>
    </citation>
    <scope>NUCLEOTIDE SEQUENCE</scope>
    <source>
        <tissue evidence="1">Seedling</tissue>
    </source>
</reference>
<dbReference type="EMBL" id="CM000785">
    <property type="protein sequence ID" value="AQL05168.1"/>
    <property type="molecule type" value="Genomic_DNA"/>
</dbReference>
<proteinExistence type="predicted"/>
<gene>
    <name evidence="1" type="ORF">ZEAMMB73_Zm00001d046900</name>
</gene>
<protein>
    <submittedName>
        <fullName evidence="1">Grx_C4-glutaredoxin subgroup I</fullName>
    </submittedName>
</protein>